<feature type="region of interest" description="Disordered" evidence="1">
    <location>
        <begin position="179"/>
        <end position="220"/>
    </location>
</feature>
<accession>A0A136JFL5</accession>
<evidence type="ECO:0000256" key="1">
    <source>
        <dbReference type="SAM" id="MobiDB-lite"/>
    </source>
</evidence>
<sequence length="286" mass="30570">MSLARAFTTRRGKQPSVDMGFIPQRSNTSARGRTDSIRNKISAPMGLTHTTNMLAYNAPDLYPKSAGSTTSSRSDDESDTATNASSPPTSPDVGTTPDRAESPEPNHLSCYFTAPGQKAFPSTAPAPAIPKRAPSHTKKASMDNLAGHVSTRLSNQSSNSASTKSSSVVSRSASISTTSTSASALSPALKSPAPSAPPTPSHSVRRRTAERPELTHPFGQELAQVSEIAEEFGIREKIQITDEEEKELSAKGLFKFQAEDYINEVQSIFTNFFDPEPKSASGPIWI</sequence>
<dbReference type="EMBL" id="KQ964246">
    <property type="protein sequence ID" value="KXJ95940.1"/>
    <property type="molecule type" value="Genomic_DNA"/>
</dbReference>
<evidence type="ECO:0000313" key="2">
    <source>
        <dbReference type="EMBL" id="KXJ95940.1"/>
    </source>
</evidence>
<reference evidence="3" key="1">
    <citation type="submission" date="2016-02" db="EMBL/GenBank/DDBJ databases">
        <title>Draft genome sequence of Microdochium bolleyi, a fungal endophyte of beachgrass.</title>
        <authorList>
            <consortium name="DOE Joint Genome Institute"/>
            <person name="David A.S."/>
            <person name="May G."/>
            <person name="Haridas S."/>
            <person name="Lim J."/>
            <person name="Wang M."/>
            <person name="Labutti K."/>
            <person name="Lipzen A."/>
            <person name="Barry K."/>
            <person name="Grigoriev I.V."/>
        </authorList>
    </citation>
    <scope>NUCLEOTIDE SEQUENCE [LARGE SCALE GENOMIC DNA]</scope>
    <source>
        <strain evidence="3">J235TASD1</strain>
    </source>
</reference>
<evidence type="ECO:0000313" key="3">
    <source>
        <dbReference type="Proteomes" id="UP000070501"/>
    </source>
</evidence>
<feature type="region of interest" description="Disordered" evidence="1">
    <location>
        <begin position="58"/>
        <end position="141"/>
    </location>
</feature>
<dbReference type="STRING" id="196109.A0A136JFL5"/>
<protein>
    <submittedName>
        <fullName evidence="2">Uncharacterized protein</fullName>
    </submittedName>
</protein>
<dbReference type="InParanoid" id="A0A136JFL5"/>
<dbReference type="Proteomes" id="UP000070501">
    <property type="component" value="Unassembled WGS sequence"/>
</dbReference>
<gene>
    <name evidence="2" type="ORF">Micbo1qcDRAFT_29982</name>
</gene>
<organism evidence="2 3">
    <name type="scientific">Microdochium bolleyi</name>
    <dbReference type="NCBI Taxonomy" id="196109"/>
    <lineage>
        <taxon>Eukaryota</taxon>
        <taxon>Fungi</taxon>
        <taxon>Dikarya</taxon>
        <taxon>Ascomycota</taxon>
        <taxon>Pezizomycotina</taxon>
        <taxon>Sordariomycetes</taxon>
        <taxon>Xylariomycetidae</taxon>
        <taxon>Xylariales</taxon>
        <taxon>Microdochiaceae</taxon>
        <taxon>Microdochium</taxon>
    </lineage>
</organism>
<keyword evidence="3" id="KW-1185">Reference proteome</keyword>
<feature type="region of interest" description="Disordered" evidence="1">
    <location>
        <begin position="1"/>
        <end position="39"/>
    </location>
</feature>
<dbReference type="AlphaFoldDB" id="A0A136JFL5"/>
<dbReference type="OrthoDB" id="5419666at2759"/>
<feature type="compositionally biased region" description="Low complexity" evidence="1">
    <location>
        <begin position="179"/>
        <end position="193"/>
    </location>
</feature>
<name>A0A136JFL5_9PEZI</name>
<proteinExistence type="predicted"/>